<evidence type="ECO:0000313" key="3">
    <source>
        <dbReference type="Proteomes" id="UP001152885"/>
    </source>
</evidence>
<organism evidence="2 3">
    <name type="scientific">Candida verbasci</name>
    <dbReference type="NCBI Taxonomy" id="1227364"/>
    <lineage>
        <taxon>Eukaryota</taxon>
        <taxon>Fungi</taxon>
        <taxon>Dikarya</taxon>
        <taxon>Ascomycota</taxon>
        <taxon>Saccharomycotina</taxon>
        <taxon>Pichiomycetes</taxon>
        <taxon>Debaryomycetaceae</taxon>
        <taxon>Candida/Lodderomyces clade</taxon>
        <taxon>Candida</taxon>
    </lineage>
</organism>
<keyword evidence="1" id="KW-1133">Transmembrane helix</keyword>
<protein>
    <submittedName>
        <fullName evidence="2">Uncharacterized protein</fullName>
    </submittedName>
</protein>
<gene>
    <name evidence="2" type="ORF">CANVERA_P0295</name>
</gene>
<evidence type="ECO:0000256" key="1">
    <source>
        <dbReference type="SAM" id="Phobius"/>
    </source>
</evidence>
<dbReference type="EMBL" id="CANTUO010000001">
    <property type="protein sequence ID" value="CAI5755779.1"/>
    <property type="molecule type" value="Genomic_DNA"/>
</dbReference>
<keyword evidence="3" id="KW-1185">Reference proteome</keyword>
<evidence type="ECO:0000313" key="2">
    <source>
        <dbReference type="EMBL" id="CAI5755779.1"/>
    </source>
</evidence>
<sequence length="122" mass="13619">MFSVSNKVLKPISNKQIVSKIIARNASINSGTSGSKTWPDFASFRRVLQSEPRKVFGWSIAFFIVLFSWPLATHNGSDYLDQVTKAKGQEVIATRTGFNTFETTVDIPQTYAPIDKEADDDE</sequence>
<dbReference type="Proteomes" id="UP001152885">
    <property type="component" value="Unassembled WGS sequence"/>
</dbReference>
<reference evidence="2" key="1">
    <citation type="submission" date="2022-12" db="EMBL/GenBank/DDBJ databases">
        <authorList>
            <person name="Brejova B."/>
        </authorList>
    </citation>
    <scope>NUCLEOTIDE SEQUENCE</scope>
</reference>
<accession>A0A9W4TPH9</accession>
<dbReference type="AlphaFoldDB" id="A0A9W4TPH9"/>
<feature type="transmembrane region" description="Helical" evidence="1">
    <location>
        <begin position="55"/>
        <end position="72"/>
    </location>
</feature>
<keyword evidence="1" id="KW-0472">Membrane</keyword>
<comment type="caution">
    <text evidence="2">The sequence shown here is derived from an EMBL/GenBank/DDBJ whole genome shotgun (WGS) entry which is preliminary data.</text>
</comment>
<keyword evidence="1" id="KW-0812">Transmembrane</keyword>
<name>A0A9W4TPH9_9ASCO</name>
<proteinExistence type="predicted"/>
<dbReference type="OrthoDB" id="4013991at2759"/>